<evidence type="ECO:0000313" key="2">
    <source>
        <dbReference type="Proteomes" id="UP001497382"/>
    </source>
</evidence>
<dbReference type="AlphaFoldDB" id="A0AAV1ZNT7"/>
<dbReference type="Gene3D" id="3.80.10.10">
    <property type="entry name" value="Ribonuclease Inhibitor"/>
    <property type="match status" value="2"/>
</dbReference>
<name>A0AAV1ZNT7_9ARAC</name>
<proteinExistence type="predicted"/>
<dbReference type="SUPFAM" id="SSF52047">
    <property type="entry name" value="RNI-like"/>
    <property type="match status" value="1"/>
</dbReference>
<accession>A0AAV1ZNT7</accession>
<dbReference type="SMART" id="SM00367">
    <property type="entry name" value="LRR_CC"/>
    <property type="match status" value="1"/>
</dbReference>
<reference evidence="1 2" key="1">
    <citation type="submission" date="2024-04" db="EMBL/GenBank/DDBJ databases">
        <authorList>
            <person name="Rising A."/>
            <person name="Reimegard J."/>
            <person name="Sonavane S."/>
            <person name="Akerstrom W."/>
            <person name="Nylinder S."/>
            <person name="Hedman E."/>
            <person name="Kallberg Y."/>
        </authorList>
    </citation>
    <scope>NUCLEOTIDE SEQUENCE [LARGE SCALE GENOMIC DNA]</scope>
</reference>
<dbReference type="InterPro" id="IPR032675">
    <property type="entry name" value="LRR_dom_sf"/>
</dbReference>
<sequence length="567" mass="65060">MTDFNMDLKTDLQNQSLQTFCLKCIASNFDRFFTLFYTTANERFRTIFLLLQKVYGVHLLKMVSEEFNLRDEHLKFLVNKYSHNLNLVYLFNCDSSAIEERLLEVGSTVKSFEMPGIKKFNCDHFLKHLSKVQVLQLANTIFSDNSMAIITKNCHELKSLDVYQCSRVSDKGLEILCQAPPPLENLNIEHTSVTYRGVALVLKKIPSLTKLFFDNVPRAILEATGLNETSGISNYIVFNLNNLVILNNPMRPENHLTTLLNVCTISCPNVQNLIVSEIITEEQLDLISTFENLIIVSLQCSTIVNPKLYINSFLQIRGSKLTSLSLTSFSLSVKLLASCCPNLESLGLQYPSFEDTEDINLACMDLGFPRLKVFNLQNASLEMNESQISFIISSSPNLEELHMVYCFFSDEMREIILQYPKKLTLLNLNNTIVSADFIEEIIRVHNDLERLELRNSGISSTEYDDLLDMVDEMEKKVNISWADYTEAIRELYRLDDSAFNTMQKRNYCSRTSFWYCLETAELNCTHKKEVFFVCQCPFICPDKSIALTAVKFFTVPIVTQSTILKFF</sequence>
<dbReference type="InterPro" id="IPR006553">
    <property type="entry name" value="Leu-rich_rpt_Cys-con_subtyp"/>
</dbReference>
<dbReference type="GO" id="GO:0019005">
    <property type="term" value="C:SCF ubiquitin ligase complex"/>
    <property type="evidence" value="ECO:0007669"/>
    <property type="project" value="TreeGrafter"/>
</dbReference>
<evidence type="ECO:0000313" key="1">
    <source>
        <dbReference type="EMBL" id="CAL1273498.1"/>
    </source>
</evidence>
<gene>
    <name evidence="1" type="ORF">LARSCL_LOCUS6925</name>
</gene>
<dbReference type="GO" id="GO:0031146">
    <property type="term" value="P:SCF-dependent proteasomal ubiquitin-dependent protein catabolic process"/>
    <property type="evidence" value="ECO:0007669"/>
    <property type="project" value="TreeGrafter"/>
</dbReference>
<dbReference type="PANTHER" id="PTHR13318:SF95">
    <property type="entry name" value="F-BOX PROTEIN YLR352W"/>
    <property type="match status" value="1"/>
</dbReference>
<dbReference type="Proteomes" id="UP001497382">
    <property type="component" value="Unassembled WGS sequence"/>
</dbReference>
<protein>
    <submittedName>
        <fullName evidence="1">Uncharacterized protein</fullName>
    </submittedName>
</protein>
<keyword evidence="2" id="KW-1185">Reference proteome</keyword>
<dbReference type="PANTHER" id="PTHR13318">
    <property type="entry name" value="PARTNER OF PAIRED, ISOFORM B-RELATED"/>
    <property type="match status" value="1"/>
</dbReference>
<comment type="caution">
    <text evidence="1">The sequence shown here is derived from an EMBL/GenBank/DDBJ whole genome shotgun (WGS) entry which is preliminary data.</text>
</comment>
<dbReference type="EMBL" id="CAXIEN010000067">
    <property type="protein sequence ID" value="CAL1273498.1"/>
    <property type="molecule type" value="Genomic_DNA"/>
</dbReference>
<organism evidence="1 2">
    <name type="scientific">Larinioides sclopetarius</name>
    <dbReference type="NCBI Taxonomy" id="280406"/>
    <lineage>
        <taxon>Eukaryota</taxon>
        <taxon>Metazoa</taxon>
        <taxon>Ecdysozoa</taxon>
        <taxon>Arthropoda</taxon>
        <taxon>Chelicerata</taxon>
        <taxon>Arachnida</taxon>
        <taxon>Araneae</taxon>
        <taxon>Araneomorphae</taxon>
        <taxon>Entelegynae</taxon>
        <taxon>Araneoidea</taxon>
        <taxon>Araneidae</taxon>
        <taxon>Larinioides</taxon>
    </lineage>
</organism>